<dbReference type="InterPro" id="IPR027417">
    <property type="entry name" value="P-loop_NTPase"/>
</dbReference>
<evidence type="ECO:0000256" key="2">
    <source>
        <dbReference type="ARBA" id="ARBA00004690"/>
    </source>
</evidence>
<dbReference type="PANTHER" id="PTHR10285">
    <property type="entry name" value="URIDINE KINASE"/>
    <property type="match status" value="1"/>
</dbReference>
<protein>
    <recommendedName>
        <fullName evidence="6 16">Uridine kinase</fullName>
        <ecNumber evidence="5 16">2.7.1.48</ecNumber>
    </recommendedName>
    <alternativeName>
        <fullName evidence="12 16">Cytidine monophosphokinase</fullName>
    </alternativeName>
    <alternativeName>
        <fullName evidence="13 16">Uridine monophosphokinase</fullName>
    </alternativeName>
</protein>
<proteinExistence type="inferred from homology"/>
<reference evidence="19 20" key="1">
    <citation type="submission" date="2020-08" db="EMBL/GenBank/DDBJ databases">
        <title>Genome public.</title>
        <authorList>
            <person name="Liu C."/>
            <person name="Sun Q."/>
        </authorList>
    </citation>
    <scope>NUCLEOTIDE SEQUENCE [LARGE SCALE GENOMIC DNA]</scope>
    <source>
        <strain evidence="19 20">BX10</strain>
    </source>
</reference>
<feature type="binding site" evidence="16">
    <location>
        <begin position="11"/>
        <end position="18"/>
    </location>
    <ligand>
        <name>ATP</name>
        <dbReference type="ChEBI" id="CHEBI:30616"/>
    </ligand>
</feature>
<keyword evidence="7 16" id="KW-0963">Cytoplasm</keyword>
<dbReference type="NCBIfam" id="NF004018">
    <property type="entry name" value="PRK05480.1"/>
    <property type="match status" value="1"/>
</dbReference>
<dbReference type="InterPro" id="IPR006083">
    <property type="entry name" value="PRK/URK"/>
</dbReference>
<comment type="pathway">
    <text evidence="2 16 17">Pyrimidine metabolism; UMP biosynthesis via salvage pathway; UMP from uridine: step 1/1.</text>
</comment>
<keyword evidence="10 16" id="KW-0418">Kinase</keyword>
<dbReference type="PRINTS" id="PR00988">
    <property type="entry name" value="URIDINKINASE"/>
</dbReference>
<comment type="similarity">
    <text evidence="4 16 17">Belongs to the uridine kinase family.</text>
</comment>
<evidence type="ECO:0000256" key="14">
    <source>
        <dbReference type="ARBA" id="ARBA00047436"/>
    </source>
</evidence>
<evidence type="ECO:0000256" key="5">
    <source>
        <dbReference type="ARBA" id="ARBA00012137"/>
    </source>
</evidence>
<dbReference type="InterPro" id="IPR026008">
    <property type="entry name" value="Uridine_kinase"/>
</dbReference>
<gene>
    <name evidence="16 19" type="primary">udk</name>
    <name evidence="19" type="ORF">H8708_01945</name>
</gene>
<keyword evidence="8 16" id="KW-0808">Transferase</keyword>
<evidence type="ECO:0000256" key="16">
    <source>
        <dbReference type="HAMAP-Rule" id="MF_00551"/>
    </source>
</evidence>
<evidence type="ECO:0000256" key="10">
    <source>
        <dbReference type="ARBA" id="ARBA00022777"/>
    </source>
</evidence>
<comment type="subcellular location">
    <subcellularLocation>
        <location evidence="1 16 17">Cytoplasm</location>
    </subcellularLocation>
</comment>
<name>A0ABR7NQ07_9FIRM</name>
<dbReference type="GO" id="GO:0004849">
    <property type="term" value="F:uridine kinase activity"/>
    <property type="evidence" value="ECO:0007669"/>
    <property type="project" value="UniProtKB-EC"/>
</dbReference>
<keyword evidence="9 16" id="KW-0547">Nucleotide-binding</keyword>
<sequence>MENILVIGIAGGSGSGKTTLTTRLAEQFPEEVTVIRHDDYYKHYEDLTLEERKLLNYDHPNAFDTELLIRHLMELKQGRPVECPVYDYAVYNRSGRTRTIQPRQVVIVEGILIFENRSLCDLMDIRVFVDTDADIRIIRRIQRDVVERGRSLESVIGQYINTVKPMHEQFVEPSKRNASIIVPEGGCNRVAMQMLLSQVRSHLRGED</sequence>
<evidence type="ECO:0000259" key="18">
    <source>
        <dbReference type="Pfam" id="PF00485"/>
    </source>
</evidence>
<evidence type="ECO:0000256" key="4">
    <source>
        <dbReference type="ARBA" id="ARBA00005408"/>
    </source>
</evidence>
<comment type="caution">
    <text evidence="19">The sequence shown here is derived from an EMBL/GenBank/DDBJ whole genome shotgun (WGS) entry which is preliminary data.</text>
</comment>
<keyword evidence="20" id="KW-1185">Reference proteome</keyword>
<dbReference type="EMBL" id="JACRTJ010000005">
    <property type="protein sequence ID" value="MBC8597999.1"/>
    <property type="molecule type" value="Genomic_DNA"/>
</dbReference>
<comment type="catalytic activity">
    <reaction evidence="15 16 17">
        <text>uridine + ATP = UMP + ADP + H(+)</text>
        <dbReference type="Rhea" id="RHEA:16825"/>
        <dbReference type="ChEBI" id="CHEBI:15378"/>
        <dbReference type="ChEBI" id="CHEBI:16704"/>
        <dbReference type="ChEBI" id="CHEBI:30616"/>
        <dbReference type="ChEBI" id="CHEBI:57865"/>
        <dbReference type="ChEBI" id="CHEBI:456216"/>
        <dbReference type="EC" id="2.7.1.48"/>
    </reaction>
</comment>
<evidence type="ECO:0000256" key="6">
    <source>
        <dbReference type="ARBA" id="ARBA00021478"/>
    </source>
</evidence>
<dbReference type="Proteomes" id="UP000647491">
    <property type="component" value="Unassembled WGS sequence"/>
</dbReference>
<evidence type="ECO:0000256" key="11">
    <source>
        <dbReference type="ARBA" id="ARBA00022840"/>
    </source>
</evidence>
<dbReference type="CDD" id="cd02023">
    <property type="entry name" value="UMPK"/>
    <property type="match status" value="1"/>
</dbReference>
<dbReference type="HAMAP" id="MF_00551">
    <property type="entry name" value="Uridine_kinase"/>
    <property type="match status" value="1"/>
</dbReference>
<evidence type="ECO:0000256" key="17">
    <source>
        <dbReference type="RuleBase" id="RU003825"/>
    </source>
</evidence>
<evidence type="ECO:0000313" key="20">
    <source>
        <dbReference type="Proteomes" id="UP000647491"/>
    </source>
</evidence>
<evidence type="ECO:0000313" key="19">
    <source>
        <dbReference type="EMBL" id="MBC8597999.1"/>
    </source>
</evidence>
<evidence type="ECO:0000256" key="9">
    <source>
        <dbReference type="ARBA" id="ARBA00022741"/>
    </source>
</evidence>
<keyword evidence="11 16" id="KW-0067">ATP-binding</keyword>
<comment type="catalytic activity">
    <reaction evidence="14 17">
        <text>cytidine + ATP = CMP + ADP + H(+)</text>
        <dbReference type="Rhea" id="RHEA:24674"/>
        <dbReference type="ChEBI" id="CHEBI:15378"/>
        <dbReference type="ChEBI" id="CHEBI:17562"/>
        <dbReference type="ChEBI" id="CHEBI:30616"/>
        <dbReference type="ChEBI" id="CHEBI:60377"/>
        <dbReference type="ChEBI" id="CHEBI:456216"/>
        <dbReference type="EC" id="2.7.1.48"/>
    </reaction>
</comment>
<dbReference type="EC" id="2.7.1.48" evidence="5 16"/>
<comment type="pathway">
    <text evidence="3 16 17">Pyrimidine metabolism; CTP biosynthesis via salvage pathway; CTP from cytidine: step 1/3.</text>
</comment>
<dbReference type="InterPro" id="IPR000764">
    <property type="entry name" value="Uridine_kinase-like"/>
</dbReference>
<evidence type="ECO:0000256" key="3">
    <source>
        <dbReference type="ARBA" id="ARBA00004784"/>
    </source>
</evidence>
<feature type="domain" description="Phosphoribulokinase/uridine kinase" evidence="18">
    <location>
        <begin position="6"/>
        <end position="190"/>
    </location>
</feature>
<evidence type="ECO:0000256" key="1">
    <source>
        <dbReference type="ARBA" id="ARBA00004496"/>
    </source>
</evidence>
<accession>A0ABR7NQ07</accession>
<dbReference type="Gene3D" id="3.40.50.300">
    <property type="entry name" value="P-loop containing nucleotide triphosphate hydrolases"/>
    <property type="match status" value="1"/>
</dbReference>
<evidence type="ECO:0000256" key="7">
    <source>
        <dbReference type="ARBA" id="ARBA00022490"/>
    </source>
</evidence>
<dbReference type="SUPFAM" id="SSF52540">
    <property type="entry name" value="P-loop containing nucleoside triphosphate hydrolases"/>
    <property type="match status" value="1"/>
</dbReference>
<evidence type="ECO:0000256" key="8">
    <source>
        <dbReference type="ARBA" id="ARBA00022679"/>
    </source>
</evidence>
<evidence type="ECO:0000256" key="15">
    <source>
        <dbReference type="ARBA" id="ARBA00048909"/>
    </source>
</evidence>
<organism evidence="19 20">
    <name type="scientific">Enterocloster hominis</name>
    <name type="common">ex Liu et al. 2021</name>
    <dbReference type="NCBI Taxonomy" id="2763663"/>
    <lineage>
        <taxon>Bacteria</taxon>
        <taxon>Bacillati</taxon>
        <taxon>Bacillota</taxon>
        <taxon>Clostridia</taxon>
        <taxon>Lachnospirales</taxon>
        <taxon>Lachnospiraceae</taxon>
        <taxon>Enterocloster</taxon>
    </lineage>
</organism>
<dbReference type="RefSeq" id="WP_262426789.1">
    <property type="nucleotide sequence ID" value="NZ_JACRTJ010000005.1"/>
</dbReference>
<dbReference type="NCBIfam" id="TIGR00235">
    <property type="entry name" value="udk"/>
    <property type="match status" value="1"/>
</dbReference>
<evidence type="ECO:0000256" key="13">
    <source>
        <dbReference type="ARBA" id="ARBA00031452"/>
    </source>
</evidence>
<dbReference type="Pfam" id="PF00485">
    <property type="entry name" value="PRK"/>
    <property type="match status" value="1"/>
</dbReference>
<evidence type="ECO:0000256" key="12">
    <source>
        <dbReference type="ARBA" id="ARBA00030641"/>
    </source>
</evidence>